<reference evidence="2" key="1">
    <citation type="journal article" date="2019" name="Int. J. Syst. Evol. Microbiol.">
        <title>The Global Catalogue of Microorganisms (GCM) 10K type strain sequencing project: providing services to taxonomists for standard genome sequencing and annotation.</title>
        <authorList>
            <consortium name="The Broad Institute Genomics Platform"/>
            <consortium name="The Broad Institute Genome Sequencing Center for Infectious Disease"/>
            <person name="Wu L."/>
            <person name="Ma J."/>
        </authorList>
    </citation>
    <scope>NUCLEOTIDE SEQUENCE [LARGE SCALE GENOMIC DNA]</scope>
    <source>
        <strain evidence="2">NBRC 107710</strain>
    </source>
</reference>
<dbReference type="EMBL" id="BSPG01000030">
    <property type="protein sequence ID" value="GLS45945.1"/>
    <property type="molecule type" value="Genomic_DNA"/>
</dbReference>
<evidence type="ECO:0000313" key="1">
    <source>
        <dbReference type="EMBL" id="GLS45945.1"/>
    </source>
</evidence>
<name>A0ABQ6D8I4_9HYPH</name>
<organism evidence="1 2">
    <name type="scientific">Methylobacterium brachythecii</name>
    <dbReference type="NCBI Taxonomy" id="1176177"/>
    <lineage>
        <taxon>Bacteria</taxon>
        <taxon>Pseudomonadati</taxon>
        <taxon>Pseudomonadota</taxon>
        <taxon>Alphaproteobacteria</taxon>
        <taxon>Hyphomicrobiales</taxon>
        <taxon>Methylobacteriaceae</taxon>
        <taxon>Methylobacterium</taxon>
    </lineage>
</organism>
<gene>
    <name evidence="1" type="ORF">GCM10007884_39360</name>
</gene>
<sequence>MRLNSLETIRGLMDRIVAEEAFAAHLDRLWSKACVVGDSEKAQVLQILVDKQRRQTRDLRGRIAVLSQRYSGTYHVNF</sequence>
<keyword evidence="2" id="KW-1185">Reference proteome</keyword>
<evidence type="ECO:0000313" key="2">
    <source>
        <dbReference type="Proteomes" id="UP001156881"/>
    </source>
</evidence>
<proteinExistence type="predicted"/>
<protein>
    <recommendedName>
        <fullName evidence="3">Transposase</fullName>
    </recommendedName>
</protein>
<evidence type="ECO:0008006" key="3">
    <source>
        <dbReference type="Google" id="ProtNLM"/>
    </source>
</evidence>
<dbReference type="Proteomes" id="UP001156881">
    <property type="component" value="Unassembled WGS sequence"/>
</dbReference>
<accession>A0ABQ6D8I4</accession>
<comment type="caution">
    <text evidence="1">The sequence shown here is derived from an EMBL/GenBank/DDBJ whole genome shotgun (WGS) entry which is preliminary data.</text>
</comment>